<name>A0A2K3MBM1_TRIPR</name>
<gene>
    <name evidence="1" type="ORF">L195_g044274</name>
</gene>
<reference evidence="1 2" key="2">
    <citation type="journal article" date="2017" name="Front. Plant Sci.">
        <title>Gene Classification and Mining of Molecular Markers Useful in Red Clover (Trifolium pratense) Breeding.</title>
        <authorList>
            <person name="Istvanek J."/>
            <person name="Dluhosova J."/>
            <person name="Dluhos P."/>
            <person name="Patkova L."/>
            <person name="Nedelnik J."/>
            <person name="Repkova J."/>
        </authorList>
    </citation>
    <scope>NUCLEOTIDE SEQUENCE [LARGE SCALE GENOMIC DNA]</scope>
    <source>
        <strain evidence="2">cv. Tatra</strain>
        <tissue evidence="1">Young leaves</tissue>
    </source>
</reference>
<sequence>MFGLMGVLAARYGVERGSLTEGGRIGSMWWREIVKIRDDLGEIWGEWFGECVSKKLGWEDRWGGVGVEETVVGVRAGGN</sequence>
<evidence type="ECO:0000313" key="1">
    <source>
        <dbReference type="EMBL" id="PNX88173.1"/>
    </source>
</evidence>
<dbReference type="AlphaFoldDB" id="A0A2K3MBM1"/>
<evidence type="ECO:0008006" key="3">
    <source>
        <dbReference type="Google" id="ProtNLM"/>
    </source>
</evidence>
<dbReference type="EMBL" id="ASHM01055825">
    <property type="protein sequence ID" value="PNX88173.1"/>
    <property type="molecule type" value="Genomic_DNA"/>
</dbReference>
<comment type="caution">
    <text evidence="1">The sequence shown here is derived from an EMBL/GenBank/DDBJ whole genome shotgun (WGS) entry which is preliminary data.</text>
</comment>
<dbReference type="Proteomes" id="UP000236291">
    <property type="component" value="Unassembled WGS sequence"/>
</dbReference>
<protein>
    <recommendedName>
        <fullName evidence="3">Cysteine-rich receptor-like protein kinase</fullName>
    </recommendedName>
</protein>
<reference evidence="1 2" key="1">
    <citation type="journal article" date="2014" name="Am. J. Bot.">
        <title>Genome assembly and annotation for red clover (Trifolium pratense; Fabaceae).</title>
        <authorList>
            <person name="Istvanek J."/>
            <person name="Jaros M."/>
            <person name="Krenek A."/>
            <person name="Repkova J."/>
        </authorList>
    </citation>
    <scope>NUCLEOTIDE SEQUENCE [LARGE SCALE GENOMIC DNA]</scope>
    <source>
        <strain evidence="2">cv. Tatra</strain>
        <tissue evidence="1">Young leaves</tissue>
    </source>
</reference>
<proteinExistence type="predicted"/>
<accession>A0A2K3MBM1</accession>
<evidence type="ECO:0000313" key="2">
    <source>
        <dbReference type="Proteomes" id="UP000236291"/>
    </source>
</evidence>
<organism evidence="1 2">
    <name type="scientific">Trifolium pratense</name>
    <name type="common">Red clover</name>
    <dbReference type="NCBI Taxonomy" id="57577"/>
    <lineage>
        <taxon>Eukaryota</taxon>
        <taxon>Viridiplantae</taxon>
        <taxon>Streptophyta</taxon>
        <taxon>Embryophyta</taxon>
        <taxon>Tracheophyta</taxon>
        <taxon>Spermatophyta</taxon>
        <taxon>Magnoliopsida</taxon>
        <taxon>eudicotyledons</taxon>
        <taxon>Gunneridae</taxon>
        <taxon>Pentapetalae</taxon>
        <taxon>rosids</taxon>
        <taxon>fabids</taxon>
        <taxon>Fabales</taxon>
        <taxon>Fabaceae</taxon>
        <taxon>Papilionoideae</taxon>
        <taxon>50 kb inversion clade</taxon>
        <taxon>NPAAA clade</taxon>
        <taxon>Hologalegina</taxon>
        <taxon>IRL clade</taxon>
        <taxon>Trifolieae</taxon>
        <taxon>Trifolium</taxon>
    </lineage>
</organism>